<dbReference type="AlphaFoldDB" id="A0A9W6JL18"/>
<evidence type="ECO:0000313" key="3">
    <source>
        <dbReference type="Proteomes" id="UP001143364"/>
    </source>
</evidence>
<name>A0A9W6JL18_9HYPH</name>
<dbReference type="EMBL" id="BSFK01000016">
    <property type="protein sequence ID" value="GLK77659.1"/>
    <property type="molecule type" value="Genomic_DNA"/>
</dbReference>
<dbReference type="GO" id="GO:0006203">
    <property type="term" value="P:dGTP catabolic process"/>
    <property type="evidence" value="ECO:0007669"/>
    <property type="project" value="TreeGrafter"/>
</dbReference>
<keyword evidence="3" id="KW-1185">Reference proteome</keyword>
<dbReference type="Proteomes" id="UP001143364">
    <property type="component" value="Unassembled WGS sequence"/>
</dbReference>
<dbReference type="SMART" id="SM00471">
    <property type="entry name" value="HDc"/>
    <property type="match status" value="1"/>
</dbReference>
<proteinExistence type="predicted"/>
<dbReference type="Gene3D" id="1.10.3210.10">
    <property type="entry name" value="Hypothetical protein af1432"/>
    <property type="match status" value="1"/>
</dbReference>
<protein>
    <recommendedName>
        <fullName evidence="1">HD/PDEase domain-containing protein</fullName>
    </recommendedName>
</protein>
<dbReference type="Pfam" id="PF01966">
    <property type="entry name" value="HD"/>
    <property type="match status" value="1"/>
</dbReference>
<dbReference type="RefSeq" id="WP_271205496.1">
    <property type="nucleotide sequence ID" value="NZ_BSFK01000016.1"/>
</dbReference>
<comment type="caution">
    <text evidence="2">The sequence shown here is derived from an EMBL/GenBank/DDBJ whole genome shotgun (WGS) entry which is preliminary data.</text>
</comment>
<dbReference type="PANTHER" id="PTHR11373">
    <property type="entry name" value="DEOXYNUCLEOSIDE TRIPHOSPHATE TRIPHOSPHOHYDROLASE"/>
    <property type="match status" value="1"/>
</dbReference>
<reference evidence="2" key="1">
    <citation type="journal article" date="2014" name="Int. J. Syst. Evol. Microbiol.">
        <title>Complete genome sequence of Corynebacterium casei LMG S-19264T (=DSM 44701T), isolated from a smear-ripened cheese.</title>
        <authorList>
            <consortium name="US DOE Joint Genome Institute (JGI-PGF)"/>
            <person name="Walter F."/>
            <person name="Albersmeier A."/>
            <person name="Kalinowski J."/>
            <person name="Ruckert C."/>
        </authorList>
    </citation>
    <scope>NUCLEOTIDE SEQUENCE</scope>
    <source>
        <strain evidence="2">VKM B-2555</strain>
    </source>
</reference>
<evidence type="ECO:0000259" key="1">
    <source>
        <dbReference type="SMART" id="SM00471"/>
    </source>
</evidence>
<dbReference type="PANTHER" id="PTHR11373:SF4">
    <property type="entry name" value="DEOXYNUCLEOSIDE TRIPHOSPHATE TRIPHOSPHOHYDROLASE SAMHD1"/>
    <property type="match status" value="1"/>
</dbReference>
<gene>
    <name evidence="2" type="ORF">GCM10008171_29130</name>
</gene>
<dbReference type="CDD" id="cd00077">
    <property type="entry name" value="HDc"/>
    <property type="match status" value="1"/>
</dbReference>
<evidence type="ECO:0000313" key="2">
    <source>
        <dbReference type="EMBL" id="GLK77659.1"/>
    </source>
</evidence>
<dbReference type="InterPro" id="IPR050135">
    <property type="entry name" value="dGTPase-like"/>
</dbReference>
<sequence length="804" mass="88558">MSSTSALLPDLRKRLSAAGPFIDAVFEHLAPRLIPDEQIRASKNAKRFNDPIWKTIKLDYEEVALVELPLFQRLRRIRQLGLAYLVYPSAHHTRFEHSLGALHVAEQMLATLTTKSEDQGPSDRDRRLVRLAALLHDCGHTSFSHVGERALNAEASICDQFRTVNAILNEAFKDQVREQLADLMSKDKGQPAPSTLGQTSPPTAELISILLVLSAPMERFASRLGVTAEDLMLVASLIMGRPHNFSDKDGIYPDYLKSIVSGDLDSDKLDYVARDAYFAGIPIAADVDRLISQLALVNHVVRSNTNRKLNCKLLGVLPSGVSAFEMFVMTRSYMFSRVYQHPKVRVAERALVRSIGQALAKKSAAGGDVERNVIDLLYGIHGDDACLLQLDQDLGASQSIAQSWRKPRRALAITPRNVVGYDEDNGLTVSALLKQWSKAADVLINDPSPIESKIAKLLGATDDAVVVDWQRPPNIKENPAIFVSDAFAKSSLTPISRAFDISQLAKAYEDVKSLAWVFVDHENIADASVAAAIVLNDEFGLMPRKSAITDAKIDLDEFAHALEDLKKTPHHAGLIGASMDAISTNLRGTLVIPARMLERYLPFAEADRTPAAFELADALAALNLSYGHLGEVNAALTVLRAVGEFIVDKQEEGQTAKLSLDETELQKELSNYLRARFRDDDTIQFSQEAQGANGRLDLLVSAGRSNRIRVVVELKAEEATFETSVKNNIDQLESYLAQETVGRVGILFCRFKCDDDRKLRELVELKALKDDKLAICVGQNVPRDTASRRKRLKGAPASGLAQTS</sequence>
<dbReference type="InterPro" id="IPR006674">
    <property type="entry name" value="HD_domain"/>
</dbReference>
<reference evidence="2" key="2">
    <citation type="submission" date="2023-01" db="EMBL/GenBank/DDBJ databases">
        <authorList>
            <person name="Sun Q."/>
            <person name="Evtushenko L."/>
        </authorList>
    </citation>
    <scope>NUCLEOTIDE SEQUENCE</scope>
    <source>
        <strain evidence="2">VKM B-2555</strain>
    </source>
</reference>
<feature type="domain" description="HD/PDEase" evidence="1">
    <location>
        <begin position="90"/>
        <end position="281"/>
    </location>
</feature>
<dbReference type="InterPro" id="IPR003607">
    <property type="entry name" value="HD/PDEase_dom"/>
</dbReference>
<accession>A0A9W6JL18</accession>
<dbReference type="GO" id="GO:0008832">
    <property type="term" value="F:dGTPase activity"/>
    <property type="evidence" value="ECO:0007669"/>
    <property type="project" value="TreeGrafter"/>
</dbReference>
<dbReference type="SUPFAM" id="SSF109604">
    <property type="entry name" value="HD-domain/PDEase-like"/>
    <property type="match status" value="1"/>
</dbReference>
<organism evidence="2 3">
    <name type="scientific">Methylopila jiangsuensis</name>
    <dbReference type="NCBI Taxonomy" id="586230"/>
    <lineage>
        <taxon>Bacteria</taxon>
        <taxon>Pseudomonadati</taxon>
        <taxon>Pseudomonadota</taxon>
        <taxon>Alphaproteobacteria</taxon>
        <taxon>Hyphomicrobiales</taxon>
        <taxon>Methylopilaceae</taxon>
        <taxon>Methylopila</taxon>
    </lineage>
</organism>